<reference evidence="1 2" key="1">
    <citation type="journal article" date="2011" name="J. Bacteriol.">
        <title>Genome sequence of 'Pedosphaera parvula' Ellin514, an aerobic Verrucomicrobial isolate from pasture soil.</title>
        <authorList>
            <person name="Kant R."/>
            <person name="van Passel M.W."/>
            <person name="Sangwan P."/>
            <person name="Palva A."/>
            <person name="Lucas S."/>
            <person name="Copeland A."/>
            <person name="Lapidus A."/>
            <person name="Glavina Del Rio T."/>
            <person name="Dalin E."/>
            <person name="Tice H."/>
            <person name="Bruce D."/>
            <person name="Goodwin L."/>
            <person name="Pitluck S."/>
            <person name="Chertkov O."/>
            <person name="Larimer F.W."/>
            <person name="Land M.L."/>
            <person name="Hauser L."/>
            <person name="Brettin T.S."/>
            <person name="Detter J.C."/>
            <person name="Han S."/>
            <person name="de Vos W.M."/>
            <person name="Janssen P.H."/>
            <person name="Smidt H."/>
        </authorList>
    </citation>
    <scope>NUCLEOTIDE SEQUENCE [LARGE SCALE GENOMIC DNA]</scope>
    <source>
        <strain evidence="1 2">Ellin514</strain>
    </source>
</reference>
<dbReference type="AlphaFoldDB" id="B9XER5"/>
<sequence>MNVGNGASHWPPHRLGGGVGVTRGGAESGRIFPHPALSHAQRERVTTSGSAWLIGHDGADGHHGLFSHQSTTSFLTFFLEYGLNRNFTKKYCASLLILFAVLTSRPASAATNDFKVIQFKQGCSILCPGELQALDSANIERIDKYITETADKLRPKLTFRPNAGTTLLAAVDNKSAPTRQLLLTLGPPEISQDELKAFTPKQRKGLADAMFRQMRPIFAQTGINVTKELDSKVLNGAYLKCFLLAYEFTDETKVPQISFRTCYYTKSATFVITYSCEKDYYFKNRESVKKVLESLNNSGD</sequence>
<accession>B9XER5</accession>
<proteinExistence type="predicted"/>
<gene>
    <name evidence="1" type="ORF">Cflav_PD4819</name>
</gene>
<name>B9XER5_PEDPL</name>
<dbReference type="Proteomes" id="UP000003688">
    <property type="component" value="Unassembled WGS sequence"/>
</dbReference>
<protein>
    <submittedName>
        <fullName evidence="1">Uncharacterized protein</fullName>
    </submittedName>
</protein>
<comment type="caution">
    <text evidence="1">The sequence shown here is derived from an EMBL/GenBank/DDBJ whole genome shotgun (WGS) entry which is preliminary data.</text>
</comment>
<evidence type="ECO:0000313" key="1">
    <source>
        <dbReference type="EMBL" id="EEF61779.1"/>
    </source>
</evidence>
<dbReference type="RefSeq" id="WP_007414313.1">
    <property type="nucleotide sequence ID" value="NZ_ABOX02000008.1"/>
</dbReference>
<evidence type="ECO:0000313" key="2">
    <source>
        <dbReference type="Proteomes" id="UP000003688"/>
    </source>
</evidence>
<organism evidence="1 2">
    <name type="scientific">Pedosphaera parvula (strain Ellin514)</name>
    <dbReference type="NCBI Taxonomy" id="320771"/>
    <lineage>
        <taxon>Bacteria</taxon>
        <taxon>Pseudomonadati</taxon>
        <taxon>Verrucomicrobiota</taxon>
        <taxon>Pedosphaerae</taxon>
        <taxon>Pedosphaerales</taxon>
        <taxon>Pedosphaeraceae</taxon>
        <taxon>Pedosphaera</taxon>
    </lineage>
</organism>
<keyword evidence="2" id="KW-1185">Reference proteome</keyword>
<dbReference type="EMBL" id="ABOX02000008">
    <property type="protein sequence ID" value="EEF61779.1"/>
    <property type="molecule type" value="Genomic_DNA"/>
</dbReference>